<protein>
    <submittedName>
        <fullName evidence="1">Uncharacterized protein</fullName>
    </submittedName>
</protein>
<evidence type="ECO:0000313" key="1">
    <source>
        <dbReference type="EMBL" id="KIJ92063.1"/>
    </source>
</evidence>
<feature type="non-terminal residue" evidence="1">
    <location>
        <position position="1"/>
    </location>
</feature>
<dbReference type="OrthoDB" id="3111590at2759"/>
<accession>A0A0C9WUC9</accession>
<evidence type="ECO:0000313" key="2">
    <source>
        <dbReference type="Proteomes" id="UP000054477"/>
    </source>
</evidence>
<sequence>PCTLPQIRTLHFHLPYNGLVNPGILLDAVTLFLTVKMFEHRNTETLHNSS</sequence>
<organism evidence="1 2">
    <name type="scientific">Laccaria amethystina LaAM-08-1</name>
    <dbReference type="NCBI Taxonomy" id="1095629"/>
    <lineage>
        <taxon>Eukaryota</taxon>
        <taxon>Fungi</taxon>
        <taxon>Dikarya</taxon>
        <taxon>Basidiomycota</taxon>
        <taxon>Agaricomycotina</taxon>
        <taxon>Agaricomycetes</taxon>
        <taxon>Agaricomycetidae</taxon>
        <taxon>Agaricales</taxon>
        <taxon>Agaricineae</taxon>
        <taxon>Hydnangiaceae</taxon>
        <taxon>Laccaria</taxon>
    </lineage>
</organism>
<dbReference type="EMBL" id="KN838942">
    <property type="protein sequence ID" value="KIJ92063.1"/>
    <property type="molecule type" value="Genomic_DNA"/>
</dbReference>
<proteinExistence type="predicted"/>
<gene>
    <name evidence="1" type="ORF">K443DRAFT_114165</name>
</gene>
<name>A0A0C9WUC9_9AGAR</name>
<keyword evidence="2" id="KW-1185">Reference proteome</keyword>
<dbReference type="Proteomes" id="UP000054477">
    <property type="component" value="Unassembled WGS sequence"/>
</dbReference>
<reference evidence="1 2" key="1">
    <citation type="submission" date="2014-04" db="EMBL/GenBank/DDBJ databases">
        <authorList>
            <consortium name="DOE Joint Genome Institute"/>
            <person name="Kuo A."/>
            <person name="Kohler A."/>
            <person name="Nagy L.G."/>
            <person name="Floudas D."/>
            <person name="Copeland A."/>
            <person name="Barry K.W."/>
            <person name="Cichocki N."/>
            <person name="Veneault-Fourrey C."/>
            <person name="LaButti K."/>
            <person name="Lindquist E.A."/>
            <person name="Lipzen A."/>
            <person name="Lundell T."/>
            <person name="Morin E."/>
            <person name="Murat C."/>
            <person name="Sun H."/>
            <person name="Tunlid A."/>
            <person name="Henrissat B."/>
            <person name="Grigoriev I.V."/>
            <person name="Hibbett D.S."/>
            <person name="Martin F."/>
            <person name="Nordberg H.P."/>
            <person name="Cantor M.N."/>
            <person name="Hua S.X."/>
        </authorList>
    </citation>
    <scope>NUCLEOTIDE SEQUENCE [LARGE SCALE GENOMIC DNA]</scope>
    <source>
        <strain evidence="1 2">LaAM-08-1</strain>
    </source>
</reference>
<dbReference type="AlphaFoldDB" id="A0A0C9WUC9"/>
<reference evidence="2" key="2">
    <citation type="submission" date="2015-01" db="EMBL/GenBank/DDBJ databases">
        <title>Evolutionary Origins and Diversification of the Mycorrhizal Mutualists.</title>
        <authorList>
            <consortium name="DOE Joint Genome Institute"/>
            <consortium name="Mycorrhizal Genomics Consortium"/>
            <person name="Kohler A."/>
            <person name="Kuo A."/>
            <person name="Nagy L.G."/>
            <person name="Floudas D."/>
            <person name="Copeland A."/>
            <person name="Barry K.W."/>
            <person name="Cichocki N."/>
            <person name="Veneault-Fourrey C."/>
            <person name="LaButti K."/>
            <person name="Lindquist E.A."/>
            <person name="Lipzen A."/>
            <person name="Lundell T."/>
            <person name="Morin E."/>
            <person name="Murat C."/>
            <person name="Riley R."/>
            <person name="Ohm R."/>
            <person name="Sun H."/>
            <person name="Tunlid A."/>
            <person name="Henrissat B."/>
            <person name="Grigoriev I.V."/>
            <person name="Hibbett D.S."/>
            <person name="Martin F."/>
        </authorList>
    </citation>
    <scope>NUCLEOTIDE SEQUENCE [LARGE SCALE GENOMIC DNA]</scope>
    <source>
        <strain evidence="2">LaAM-08-1</strain>
    </source>
</reference>
<dbReference type="HOGENOM" id="CLU_3129765_0_0_1"/>